<dbReference type="EMBL" id="CAAALY010256482">
    <property type="protein sequence ID" value="VEL37971.1"/>
    <property type="molecule type" value="Genomic_DNA"/>
</dbReference>
<reference evidence="2" key="1">
    <citation type="submission" date="2018-11" db="EMBL/GenBank/DDBJ databases">
        <authorList>
            <consortium name="Pathogen Informatics"/>
        </authorList>
    </citation>
    <scope>NUCLEOTIDE SEQUENCE</scope>
</reference>
<feature type="non-terminal residue" evidence="2">
    <location>
        <position position="179"/>
    </location>
</feature>
<comment type="caution">
    <text evidence="2">The sequence shown here is derived from an EMBL/GenBank/DDBJ whole genome shotgun (WGS) entry which is preliminary data.</text>
</comment>
<evidence type="ECO:0000313" key="3">
    <source>
        <dbReference type="Proteomes" id="UP000784294"/>
    </source>
</evidence>
<keyword evidence="3" id="KW-1185">Reference proteome</keyword>
<evidence type="ECO:0000256" key="1">
    <source>
        <dbReference type="SAM" id="MobiDB-lite"/>
    </source>
</evidence>
<proteinExistence type="predicted"/>
<organism evidence="2 3">
    <name type="scientific">Protopolystoma xenopodis</name>
    <dbReference type="NCBI Taxonomy" id="117903"/>
    <lineage>
        <taxon>Eukaryota</taxon>
        <taxon>Metazoa</taxon>
        <taxon>Spiralia</taxon>
        <taxon>Lophotrochozoa</taxon>
        <taxon>Platyhelminthes</taxon>
        <taxon>Monogenea</taxon>
        <taxon>Polyopisthocotylea</taxon>
        <taxon>Polystomatidea</taxon>
        <taxon>Polystomatidae</taxon>
        <taxon>Protopolystoma</taxon>
    </lineage>
</organism>
<accession>A0A448XJ72</accession>
<evidence type="ECO:0000313" key="2">
    <source>
        <dbReference type="EMBL" id="VEL37971.1"/>
    </source>
</evidence>
<gene>
    <name evidence="2" type="ORF">PXEA_LOCUS31411</name>
</gene>
<protein>
    <submittedName>
        <fullName evidence="2">Uncharacterized protein</fullName>
    </submittedName>
</protein>
<name>A0A448XJ72_9PLAT</name>
<dbReference type="Proteomes" id="UP000784294">
    <property type="component" value="Unassembled WGS sequence"/>
</dbReference>
<sequence length="179" mass="19942">MDLSPANYFTKVSREISLNKREYCTITRDSIHSLEKAWSSLESRLTATLHCLTSAIAVWGELSIRQAALESWLVQCEAELARLSKGPSIEPVAPSTAASTSTKLPSAPDYEFPTESSTLRAQERWLAACRELNDNLKGRSEEVVKLTQELSEAVSPETVETCNKPDLLRRINDLETESK</sequence>
<feature type="region of interest" description="Disordered" evidence="1">
    <location>
        <begin position="87"/>
        <end position="113"/>
    </location>
</feature>
<dbReference type="AlphaFoldDB" id="A0A448XJ72"/>